<dbReference type="OrthoDB" id="2286768at2759"/>
<sequence length="264" mass="30893">MLKQKILRTNYFFFYRGLYRISSPSATLFDVWRSIVLENASMEAVMFCKDVSDRTEGDFEPSHHIDKKIKACCLHLKNACNYKVQDNSETSFMQKYLLPYLNEIYMVNSQKNSVCAMVDGVEESGNFPDWKLGYKKSKNKSLFIFFVEVKRPGQTSKYQAEDDYVKLTKEMKDSLDEQIELGFDSPFSFGLLVEELKKKGYMPRMIKKFSLMQEVEDAVNIPAMVETLVFVKEKMASIDKMFRDRSRAKPLVKFMKPSFHTEFK</sequence>
<keyword evidence="2" id="KW-1185">Reference proteome</keyword>
<protein>
    <submittedName>
        <fullName evidence="1">Uncharacterized protein</fullName>
    </submittedName>
</protein>
<organism evidence="1 2">
    <name type="scientific">Parasitella parasitica</name>
    <dbReference type="NCBI Taxonomy" id="35722"/>
    <lineage>
        <taxon>Eukaryota</taxon>
        <taxon>Fungi</taxon>
        <taxon>Fungi incertae sedis</taxon>
        <taxon>Mucoromycota</taxon>
        <taxon>Mucoromycotina</taxon>
        <taxon>Mucoromycetes</taxon>
        <taxon>Mucorales</taxon>
        <taxon>Mucorineae</taxon>
        <taxon>Mucoraceae</taxon>
        <taxon>Parasitella</taxon>
    </lineage>
</organism>
<evidence type="ECO:0000313" key="1">
    <source>
        <dbReference type="EMBL" id="CEP12306.1"/>
    </source>
</evidence>
<dbReference type="EMBL" id="LN727601">
    <property type="protein sequence ID" value="CEP12306.1"/>
    <property type="molecule type" value="Genomic_DNA"/>
</dbReference>
<accession>A0A0B7N1X2</accession>
<evidence type="ECO:0000313" key="2">
    <source>
        <dbReference type="Proteomes" id="UP000054107"/>
    </source>
</evidence>
<dbReference type="AlphaFoldDB" id="A0A0B7N1X2"/>
<name>A0A0B7N1X2_9FUNG</name>
<reference evidence="1 2" key="1">
    <citation type="submission" date="2014-09" db="EMBL/GenBank/DDBJ databases">
        <authorList>
            <person name="Ellenberger Sabrina"/>
        </authorList>
    </citation>
    <scope>NUCLEOTIDE SEQUENCE [LARGE SCALE GENOMIC DNA]</scope>
    <source>
        <strain evidence="1 2">CBS 412.66</strain>
    </source>
</reference>
<dbReference type="Proteomes" id="UP000054107">
    <property type="component" value="Unassembled WGS sequence"/>
</dbReference>
<proteinExistence type="predicted"/>
<gene>
    <name evidence="1" type="primary">PARPA_06240.1 scaffold 21360</name>
</gene>